<proteinExistence type="predicted"/>
<dbReference type="KEGG" id="api:115033698"/>
<dbReference type="OrthoDB" id="6630076at2759"/>
<keyword evidence="3" id="KW-1185">Reference proteome</keyword>
<evidence type="ECO:0000313" key="2">
    <source>
        <dbReference type="EnsemblMetazoa" id="XP_029342814.1"/>
    </source>
</evidence>
<dbReference type="GeneID" id="115033698"/>
<dbReference type="Proteomes" id="UP000007819">
    <property type="component" value="Chromosome A1"/>
</dbReference>
<keyword evidence="1" id="KW-0732">Signal</keyword>
<dbReference type="AlphaFoldDB" id="A0A8R2JNJ7"/>
<dbReference type="EnsemblMetazoa" id="XM_029486954.1">
    <property type="protein sequence ID" value="XP_029342814.1"/>
    <property type="gene ID" value="LOC115033698"/>
</dbReference>
<evidence type="ECO:0000256" key="1">
    <source>
        <dbReference type="SAM" id="SignalP"/>
    </source>
</evidence>
<reference evidence="3" key="1">
    <citation type="submission" date="2010-06" db="EMBL/GenBank/DDBJ databases">
        <authorList>
            <person name="Jiang H."/>
            <person name="Abraham K."/>
            <person name="Ali S."/>
            <person name="Alsbrooks S.L."/>
            <person name="Anim B.N."/>
            <person name="Anosike U.S."/>
            <person name="Attaway T."/>
            <person name="Bandaranaike D.P."/>
            <person name="Battles P.K."/>
            <person name="Bell S.N."/>
            <person name="Bell A.V."/>
            <person name="Beltran B."/>
            <person name="Bickham C."/>
            <person name="Bustamante Y."/>
            <person name="Caleb T."/>
            <person name="Canada A."/>
            <person name="Cardenas V."/>
            <person name="Carter K."/>
            <person name="Chacko J."/>
            <person name="Chandrabose M.N."/>
            <person name="Chavez D."/>
            <person name="Chavez A."/>
            <person name="Chen L."/>
            <person name="Chu H.-S."/>
            <person name="Claassen K.J."/>
            <person name="Cockrell R."/>
            <person name="Collins M."/>
            <person name="Cooper J.A."/>
            <person name="Cree A."/>
            <person name="Curry S.M."/>
            <person name="Da Y."/>
            <person name="Dao M.D."/>
            <person name="Das B."/>
            <person name="Davila M.-L."/>
            <person name="Davy-Carroll L."/>
            <person name="Denson S."/>
            <person name="Dinh H."/>
            <person name="Ebong V.E."/>
            <person name="Edwards J.R."/>
            <person name="Egan A."/>
            <person name="El-Daye J."/>
            <person name="Escobedo L."/>
            <person name="Fernandez S."/>
            <person name="Fernando P.R."/>
            <person name="Flagg N."/>
            <person name="Forbes L.D."/>
            <person name="Fowler R.G."/>
            <person name="Fu Q."/>
            <person name="Gabisi R.A."/>
            <person name="Ganer J."/>
            <person name="Garbino Pronczuk A."/>
            <person name="Garcia R.M."/>
            <person name="Garner T."/>
            <person name="Garrett T.E."/>
            <person name="Gonzalez D.A."/>
            <person name="Hamid H."/>
            <person name="Hawkins E.S."/>
            <person name="Hirani K."/>
            <person name="Hogues M.E."/>
            <person name="Hollins B."/>
            <person name="Hsiao C.-H."/>
            <person name="Jabil R."/>
            <person name="James M.L."/>
            <person name="Jhangiani S.N."/>
            <person name="Johnson B."/>
            <person name="Johnson Q."/>
            <person name="Joshi V."/>
            <person name="Kalu J.B."/>
            <person name="Kam C."/>
            <person name="Kashfia A."/>
            <person name="Keebler J."/>
            <person name="Kisamo H."/>
            <person name="Kovar C.L."/>
            <person name="Lago L.A."/>
            <person name="Lai C.-Y."/>
            <person name="Laidlaw J."/>
            <person name="Lara F."/>
            <person name="Le T.-K."/>
            <person name="Lee S.L."/>
            <person name="Legall F.H."/>
            <person name="Lemon S.J."/>
            <person name="Lewis L.R."/>
            <person name="Li B."/>
            <person name="Liu Y."/>
            <person name="Liu Y.-S."/>
            <person name="Lopez J."/>
            <person name="Lozado R.J."/>
            <person name="Lu J."/>
            <person name="Madu R.C."/>
            <person name="Maheshwari M."/>
            <person name="Maheshwari R."/>
            <person name="Malloy K."/>
            <person name="Martinez E."/>
            <person name="Mathew T."/>
            <person name="Mercado I.C."/>
            <person name="Mercado C."/>
            <person name="Meyer B."/>
            <person name="Montgomery K."/>
            <person name="Morgan M.B."/>
            <person name="Munidasa M."/>
            <person name="Nazareth L.V."/>
            <person name="Nelson J."/>
            <person name="Ng B.M."/>
            <person name="Nguyen N.B."/>
            <person name="Nguyen P.Q."/>
            <person name="Nguyen T."/>
            <person name="Obregon M."/>
            <person name="Okwuonu G.O."/>
            <person name="Onwere C.G."/>
            <person name="Orozco G."/>
            <person name="Parra A."/>
            <person name="Patel S."/>
            <person name="Patil S."/>
            <person name="Perez A."/>
            <person name="Perez Y."/>
            <person name="Pham C."/>
            <person name="Primus E.L."/>
            <person name="Pu L.-L."/>
            <person name="Puazo M."/>
            <person name="Qin X."/>
            <person name="Quiroz J.B."/>
            <person name="Reese J."/>
            <person name="Richards S."/>
            <person name="Rives C.M."/>
            <person name="Robberts R."/>
            <person name="Ruiz S.J."/>
            <person name="Ruiz M.J."/>
            <person name="Santibanez J."/>
            <person name="Schneider B.W."/>
            <person name="Sisson I."/>
            <person name="Smith M."/>
            <person name="Sodergren E."/>
            <person name="Song X.-Z."/>
            <person name="Song B.B."/>
            <person name="Summersgill H."/>
            <person name="Thelus R."/>
            <person name="Thornton R.D."/>
            <person name="Trejos Z.Y."/>
            <person name="Usmani K."/>
            <person name="Vattathil S."/>
            <person name="Villasana D."/>
            <person name="Walker D.L."/>
            <person name="Wang S."/>
            <person name="Wang K."/>
            <person name="White C.S."/>
            <person name="Williams A.C."/>
            <person name="Williamson J."/>
            <person name="Wilson K."/>
            <person name="Woghiren I.O."/>
            <person name="Woodworth J.R."/>
            <person name="Worley K.C."/>
            <person name="Wright R.A."/>
            <person name="Wu W."/>
            <person name="Young L."/>
            <person name="Zhang L."/>
            <person name="Zhang J."/>
            <person name="Zhu Y."/>
            <person name="Muzny D.M."/>
            <person name="Weinstock G."/>
            <person name="Gibbs R.A."/>
        </authorList>
    </citation>
    <scope>NUCLEOTIDE SEQUENCE [LARGE SCALE GENOMIC DNA]</scope>
    <source>
        <strain evidence="3">LSR1</strain>
    </source>
</reference>
<sequence>MASPAVVQPWRSALFLFVVVCTANAGRSHRRDVSTFDSLHLYPRPAYLPIMPYYEVDIPEQEGKFFGVMAATRYETIIVRETVRPVCLYVDGNVPSCDHVMHSNHNSRPQKVPGPVISRRPPAIDYETYFIEPSKPDAKIE</sequence>
<evidence type="ECO:0000313" key="3">
    <source>
        <dbReference type="Proteomes" id="UP000007819"/>
    </source>
</evidence>
<name>A0A8R2JNJ7_ACYPI</name>
<organism evidence="2 3">
    <name type="scientific">Acyrthosiphon pisum</name>
    <name type="common">Pea aphid</name>
    <dbReference type="NCBI Taxonomy" id="7029"/>
    <lineage>
        <taxon>Eukaryota</taxon>
        <taxon>Metazoa</taxon>
        <taxon>Ecdysozoa</taxon>
        <taxon>Arthropoda</taxon>
        <taxon>Hexapoda</taxon>
        <taxon>Insecta</taxon>
        <taxon>Pterygota</taxon>
        <taxon>Neoptera</taxon>
        <taxon>Paraneoptera</taxon>
        <taxon>Hemiptera</taxon>
        <taxon>Sternorrhyncha</taxon>
        <taxon>Aphidomorpha</taxon>
        <taxon>Aphidoidea</taxon>
        <taxon>Aphididae</taxon>
        <taxon>Macrosiphini</taxon>
        <taxon>Acyrthosiphon</taxon>
    </lineage>
</organism>
<accession>A0A8R2JNJ7</accession>
<feature type="signal peptide" evidence="1">
    <location>
        <begin position="1"/>
        <end position="25"/>
    </location>
</feature>
<evidence type="ECO:0008006" key="4">
    <source>
        <dbReference type="Google" id="ProtNLM"/>
    </source>
</evidence>
<protein>
    <recommendedName>
        <fullName evidence="4">Secreted protein</fullName>
    </recommendedName>
</protein>
<reference evidence="2" key="2">
    <citation type="submission" date="2022-06" db="UniProtKB">
        <authorList>
            <consortium name="EnsemblMetazoa"/>
        </authorList>
    </citation>
    <scope>IDENTIFICATION</scope>
</reference>
<dbReference type="RefSeq" id="XP_029342814.1">
    <property type="nucleotide sequence ID" value="XM_029486954.1"/>
</dbReference>
<feature type="chain" id="PRO_5035792260" description="Secreted protein" evidence="1">
    <location>
        <begin position="26"/>
        <end position="141"/>
    </location>
</feature>